<evidence type="ECO:0000256" key="3">
    <source>
        <dbReference type="ARBA" id="ARBA00022777"/>
    </source>
</evidence>
<evidence type="ECO:0000259" key="5">
    <source>
        <dbReference type="Pfam" id="PF02816"/>
    </source>
</evidence>
<dbReference type="Pfam" id="PF02816">
    <property type="entry name" value="Alpha_kinase"/>
    <property type="match status" value="1"/>
</dbReference>
<feature type="domain" description="Alpha-type protein kinase" evidence="5">
    <location>
        <begin position="621"/>
        <end position="739"/>
    </location>
</feature>
<protein>
    <recommendedName>
        <fullName evidence="5">Alpha-type protein kinase domain-containing protein</fullName>
    </recommendedName>
</protein>
<reference evidence="6" key="1">
    <citation type="submission" date="2023-03" db="EMBL/GenBank/DDBJ databases">
        <title>Massive genome expansion in bonnet fungi (Mycena s.s.) driven by repeated elements and novel gene families across ecological guilds.</title>
        <authorList>
            <consortium name="Lawrence Berkeley National Laboratory"/>
            <person name="Harder C.B."/>
            <person name="Miyauchi S."/>
            <person name="Viragh M."/>
            <person name="Kuo A."/>
            <person name="Thoen E."/>
            <person name="Andreopoulos B."/>
            <person name="Lu D."/>
            <person name="Skrede I."/>
            <person name="Drula E."/>
            <person name="Henrissat B."/>
            <person name="Morin E."/>
            <person name="Kohler A."/>
            <person name="Barry K."/>
            <person name="LaButti K."/>
            <person name="Morin E."/>
            <person name="Salamov A."/>
            <person name="Lipzen A."/>
            <person name="Mereny Z."/>
            <person name="Hegedus B."/>
            <person name="Baldrian P."/>
            <person name="Stursova M."/>
            <person name="Weitz H."/>
            <person name="Taylor A."/>
            <person name="Grigoriev I.V."/>
            <person name="Nagy L.G."/>
            <person name="Martin F."/>
            <person name="Kauserud H."/>
        </authorList>
    </citation>
    <scope>NUCLEOTIDE SEQUENCE</scope>
    <source>
        <strain evidence="6">CBHHK067</strain>
    </source>
</reference>
<name>A0AAD7CD50_MYCRO</name>
<keyword evidence="2" id="KW-0808">Transferase</keyword>
<keyword evidence="1" id="KW-0723">Serine/threonine-protein kinase</keyword>
<feature type="region of interest" description="Disordered" evidence="4">
    <location>
        <begin position="359"/>
        <end position="459"/>
    </location>
</feature>
<evidence type="ECO:0000256" key="2">
    <source>
        <dbReference type="ARBA" id="ARBA00022679"/>
    </source>
</evidence>
<dbReference type="Proteomes" id="UP001221757">
    <property type="component" value="Unassembled WGS sequence"/>
</dbReference>
<keyword evidence="7" id="KW-1185">Reference proteome</keyword>
<feature type="compositionally biased region" description="Polar residues" evidence="4">
    <location>
        <begin position="385"/>
        <end position="400"/>
    </location>
</feature>
<dbReference type="AlphaFoldDB" id="A0AAD7CD50"/>
<sequence>MADQQDVLQHHCAFTPLLGRSCDRCKAVPLEGETLTFLHAQDPNQSGRHVCNRCYDHYMSKPDTVTRTIRRPGLTEVDPQQKELVRKAIARGQRGEATDPVQRLGPQAPPASHLHSQERGLMPPPIGFPLSNMLNSATPAPFGSFSGFPGQGDKPMLLFDQRRNITPLASSSAAYYATGPRYTSSSMMPGYTPNHLHHAADQKRRAQQAYAAHGGFVVPVEVRVSTMPMGRTTSKLFADVLEVMDDVPVHIGAQDLKQMAHNAILRPWNAHTDHYPLAIDDVILRDEKWALIQPKTPDVDAIAHKCFVAAKKPGGAPQFRSKKLVVHLHIPNKVFDRFEKAREEALEQASVQFDQLLASSSHDTEDSPAPPSKGNTKGRARRSVQAESATSKTSSSQFQSVAKEDPLFLAPNQSDPSLDRSEFEYEGFSSKRRASSRTPSTPPPKRICLLPTSPESPQLSREQLEKVLSKQTHGNQLQLKALFKTKVFQAVIYPMKKFTKIADLQPTTNDWRTFCDDPRTATLTLDTDPKNQMTGAFKMAILGESNPALFDDPSNFDVCVKQTFYATKGLKIAGSSGPTPTYNIAHDAQYQPSLLICTKAKLLSMEVRCLGWGHVLLSMTYTFMRRFIRNNNNIDPPFDIPQMRFVRAALASSQEAGERRELFLVEERITESEGKFRKFINNRAAIPTAFKTKADMERAEFLAFTQHIQYWSTFKMVFVSDYQGGNTLLTDPQILSSPKFADAGKHIFADGNVLNFPRCFVVNKSRVKVGKNAIAPLFKQGGLIRF</sequence>
<feature type="region of interest" description="Disordered" evidence="4">
    <location>
        <begin position="91"/>
        <end position="118"/>
    </location>
</feature>
<dbReference type="GO" id="GO:0005524">
    <property type="term" value="F:ATP binding"/>
    <property type="evidence" value="ECO:0007669"/>
    <property type="project" value="InterPro"/>
</dbReference>
<dbReference type="InterPro" id="IPR004166">
    <property type="entry name" value="a-kinase_dom"/>
</dbReference>
<evidence type="ECO:0000313" key="6">
    <source>
        <dbReference type="EMBL" id="KAJ7645771.1"/>
    </source>
</evidence>
<keyword evidence="3" id="KW-0418">Kinase</keyword>
<dbReference type="EMBL" id="JARKIE010000393">
    <property type="protein sequence ID" value="KAJ7645771.1"/>
    <property type="molecule type" value="Genomic_DNA"/>
</dbReference>
<dbReference type="GO" id="GO:0004674">
    <property type="term" value="F:protein serine/threonine kinase activity"/>
    <property type="evidence" value="ECO:0007669"/>
    <property type="project" value="UniProtKB-KW"/>
</dbReference>
<proteinExistence type="predicted"/>
<evidence type="ECO:0000313" key="7">
    <source>
        <dbReference type="Proteomes" id="UP001221757"/>
    </source>
</evidence>
<evidence type="ECO:0000256" key="4">
    <source>
        <dbReference type="SAM" id="MobiDB-lite"/>
    </source>
</evidence>
<dbReference type="SUPFAM" id="SSF56112">
    <property type="entry name" value="Protein kinase-like (PK-like)"/>
    <property type="match status" value="1"/>
</dbReference>
<accession>A0AAD7CD50</accession>
<comment type="caution">
    <text evidence="6">The sequence shown here is derived from an EMBL/GenBank/DDBJ whole genome shotgun (WGS) entry which is preliminary data.</text>
</comment>
<dbReference type="InterPro" id="IPR011009">
    <property type="entry name" value="Kinase-like_dom_sf"/>
</dbReference>
<evidence type="ECO:0000256" key="1">
    <source>
        <dbReference type="ARBA" id="ARBA00022527"/>
    </source>
</evidence>
<gene>
    <name evidence="6" type="ORF">B0H17DRAFT_1148314</name>
</gene>
<dbReference type="Gene3D" id="3.20.200.10">
    <property type="entry name" value="MHCK/EF2 kinase"/>
    <property type="match status" value="1"/>
</dbReference>
<organism evidence="6 7">
    <name type="scientific">Mycena rosella</name>
    <name type="common">Pink bonnet</name>
    <name type="synonym">Agaricus rosellus</name>
    <dbReference type="NCBI Taxonomy" id="1033263"/>
    <lineage>
        <taxon>Eukaryota</taxon>
        <taxon>Fungi</taxon>
        <taxon>Dikarya</taxon>
        <taxon>Basidiomycota</taxon>
        <taxon>Agaricomycotina</taxon>
        <taxon>Agaricomycetes</taxon>
        <taxon>Agaricomycetidae</taxon>
        <taxon>Agaricales</taxon>
        <taxon>Marasmiineae</taxon>
        <taxon>Mycenaceae</taxon>
        <taxon>Mycena</taxon>
    </lineage>
</organism>